<dbReference type="Proteomes" id="UP000199114">
    <property type="component" value="Unassembled WGS sequence"/>
</dbReference>
<dbReference type="EMBL" id="FOFD01000005">
    <property type="protein sequence ID" value="SER40766.1"/>
    <property type="molecule type" value="Genomic_DNA"/>
</dbReference>
<sequence length="63" mass="7334">MTNQEITVRIDPSPDADTDVFRIKTVDGIHRLLVDAHETKSTTPDIEEDVDKRPYLGRERRDR</sequence>
<feature type="region of interest" description="Disordered" evidence="1">
    <location>
        <begin position="40"/>
        <end position="63"/>
    </location>
</feature>
<gene>
    <name evidence="2" type="ORF">SAMN04489841_3785</name>
</gene>
<name>A0A1H9NXQ2_9EURY</name>
<protein>
    <submittedName>
        <fullName evidence="2">Uncharacterized protein</fullName>
    </submittedName>
</protein>
<keyword evidence="3" id="KW-1185">Reference proteome</keyword>
<evidence type="ECO:0000256" key="1">
    <source>
        <dbReference type="SAM" id="MobiDB-lite"/>
    </source>
</evidence>
<feature type="compositionally biased region" description="Basic and acidic residues" evidence="1">
    <location>
        <begin position="50"/>
        <end position="63"/>
    </location>
</feature>
<reference evidence="3" key="1">
    <citation type="submission" date="2016-10" db="EMBL/GenBank/DDBJ databases">
        <authorList>
            <person name="Varghese N."/>
            <person name="Submissions S."/>
        </authorList>
    </citation>
    <scope>NUCLEOTIDE SEQUENCE [LARGE SCALE GENOMIC DNA]</scope>
    <source>
        <strain evidence="3">DSM 25055</strain>
    </source>
</reference>
<evidence type="ECO:0000313" key="2">
    <source>
        <dbReference type="EMBL" id="SER40766.1"/>
    </source>
</evidence>
<dbReference type="AlphaFoldDB" id="A0A1H9NXQ2"/>
<evidence type="ECO:0000313" key="3">
    <source>
        <dbReference type="Proteomes" id="UP000199114"/>
    </source>
</evidence>
<proteinExistence type="predicted"/>
<accession>A0A1H9NXQ2</accession>
<organism evidence="2 3">
    <name type="scientific">Natrinema salaciae</name>
    <dbReference type="NCBI Taxonomy" id="1186196"/>
    <lineage>
        <taxon>Archaea</taxon>
        <taxon>Methanobacteriati</taxon>
        <taxon>Methanobacteriota</taxon>
        <taxon>Stenosarchaea group</taxon>
        <taxon>Halobacteria</taxon>
        <taxon>Halobacteriales</taxon>
        <taxon>Natrialbaceae</taxon>
        <taxon>Natrinema</taxon>
    </lineage>
</organism>
<dbReference type="STRING" id="1186196.SAMN04489841_3785"/>